<comment type="similarity">
    <text evidence="10">Belongs to the protein kinase superfamily.</text>
</comment>
<evidence type="ECO:0000313" key="13">
    <source>
        <dbReference type="Proteomes" id="UP000188318"/>
    </source>
</evidence>
<keyword evidence="3" id="KW-0808">Transferase</keyword>
<comment type="catalytic activity">
    <reaction evidence="7">
        <text>L-threonyl-[protein] + ATP = O-phospho-L-threonyl-[protein] + ADP + H(+)</text>
        <dbReference type="Rhea" id="RHEA:46608"/>
        <dbReference type="Rhea" id="RHEA-COMP:11060"/>
        <dbReference type="Rhea" id="RHEA-COMP:11605"/>
        <dbReference type="ChEBI" id="CHEBI:15378"/>
        <dbReference type="ChEBI" id="CHEBI:30013"/>
        <dbReference type="ChEBI" id="CHEBI:30616"/>
        <dbReference type="ChEBI" id="CHEBI:61977"/>
        <dbReference type="ChEBI" id="CHEBI:456216"/>
        <dbReference type="EC" id="2.7.11.1"/>
    </reaction>
</comment>
<evidence type="ECO:0000256" key="7">
    <source>
        <dbReference type="ARBA" id="ARBA00047899"/>
    </source>
</evidence>
<dbReference type="InterPro" id="IPR017441">
    <property type="entry name" value="Protein_kinase_ATP_BS"/>
</dbReference>
<dbReference type="InterPro" id="IPR000719">
    <property type="entry name" value="Prot_kinase_dom"/>
</dbReference>
<dbReference type="InterPro" id="IPR051334">
    <property type="entry name" value="SRPK"/>
</dbReference>
<dbReference type="OrthoDB" id="5979581at2759"/>
<keyword evidence="6 9" id="KW-0067">ATP-binding</keyword>
<evidence type="ECO:0000256" key="3">
    <source>
        <dbReference type="ARBA" id="ARBA00022679"/>
    </source>
</evidence>
<keyword evidence="13" id="KW-1185">Reference proteome</keyword>
<evidence type="ECO:0000259" key="11">
    <source>
        <dbReference type="PROSITE" id="PS50011"/>
    </source>
</evidence>
<accession>A0A1R3RXP6</accession>
<feature type="domain" description="Protein kinase" evidence="11">
    <location>
        <begin position="39"/>
        <end position="385"/>
    </location>
</feature>
<dbReference type="InterPro" id="IPR011009">
    <property type="entry name" value="Kinase-like_dom_sf"/>
</dbReference>
<dbReference type="GO" id="GO:0000245">
    <property type="term" value="P:spliceosomal complex assembly"/>
    <property type="evidence" value="ECO:0007669"/>
    <property type="project" value="TreeGrafter"/>
</dbReference>
<dbReference type="EC" id="2.7.11.1" evidence="1"/>
<dbReference type="GO" id="GO:0004674">
    <property type="term" value="F:protein serine/threonine kinase activity"/>
    <property type="evidence" value="ECO:0007669"/>
    <property type="project" value="UniProtKB-KW"/>
</dbReference>
<dbReference type="SMART" id="SM00220">
    <property type="entry name" value="S_TKc"/>
    <property type="match status" value="1"/>
</dbReference>
<dbReference type="EMBL" id="KV907495">
    <property type="protein sequence ID" value="OOF99269.1"/>
    <property type="molecule type" value="Genomic_DNA"/>
</dbReference>
<sequence length="388" mass="44149">MGTQPRLDTERLIEEERLPFYRREQFYPVQIGELFNSIYKVLGKLGYGSHSTVWLCHDKSNRDYVAVKVLTTSRSGNALSREMNAYEHLSKLGSSHIGGAYIRGLYETFDISGPNGVHGCLVQPAMHLSIHELRMRARSCKFSEPLLKHTLICILQALDFLHREANVVHSDIKASNIMLNIDDTSILAEFEKAEQESPSPRKVIDGNRTIYKSRKLSSPRDGLWGQPVLCDLGEARIGKFHTGNIQPDIYKAPEVLFDMKWSFSADIWNLGVMIWDIFENKRMFNALDEDGEYSPSHHVAEMVAYLGLPPLHFLQRSQETLHVFGEDGKWLGAGGVSIPSLSLEGSEENLSGQNQEAFLRFIRSMLQWLPEERKTARELLDDPWLNDS</sequence>
<evidence type="ECO:0000256" key="1">
    <source>
        <dbReference type="ARBA" id="ARBA00012513"/>
    </source>
</evidence>
<dbReference type="Gene3D" id="1.10.510.10">
    <property type="entry name" value="Transferase(Phosphotransferase) domain 1"/>
    <property type="match status" value="1"/>
</dbReference>
<keyword evidence="4 9" id="KW-0547">Nucleotide-binding</keyword>
<reference evidence="13" key="1">
    <citation type="journal article" date="2017" name="Genome Biol.">
        <title>Comparative genomics reveals high biological diversity and specific adaptations in the industrially and medically important fungal genus Aspergillus.</title>
        <authorList>
            <person name="de Vries R.P."/>
            <person name="Riley R."/>
            <person name="Wiebenga A."/>
            <person name="Aguilar-Osorio G."/>
            <person name="Amillis S."/>
            <person name="Uchima C.A."/>
            <person name="Anderluh G."/>
            <person name="Asadollahi M."/>
            <person name="Askin M."/>
            <person name="Barry K."/>
            <person name="Battaglia E."/>
            <person name="Bayram O."/>
            <person name="Benocci T."/>
            <person name="Braus-Stromeyer S.A."/>
            <person name="Caldana C."/>
            <person name="Canovas D."/>
            <person name="Cerqueira G.C."/>
            <person name="Chen F."/>
            <person name="Chen W."/>
            <person name="Choi C."/>
            <person name="Clum A."/>
            <person name="Dos Santos R.A."/>
            <person name="Damasio A.R."/>
            <person name="Diallinas G."/>
            <person name="Emri T."/>
            <person name="Fekete E."/>
            <person name="Flipphi M."/>
            <person name="Freyberg S."/>
            <person name="Gallo A."/>
            <person name="Gournas C."/>
            <person name="Habgood R."/>
            <person name="Hainaut M."/>
            <person name="Harispe M.L."/>
            <person name="Henrissat B."/>
            <person name="Hilden K.S."/>
            <person name="Hope R."/>
            <person name="Hossain A."/>
            <person name="Karabika E."/>
            <person name="Karaffa L."/>
            <person name="Karanyi Z."/>
            <person name="Krasevec N."/>
            <person name="Kuo A."/>
            <person name="Kusch H."/>
            <person name="LaButti K."/>
            <person name="Lagendijk E.L."/>
            <person name="Lapidus A."/>
            <person name="Levasseur A."/>
            <person name="Lindquist E."/>
            <person name="Lipzen A."/>
            <person name="Logrieco A.F."/>
            <person name="MacCabe A."/>
            <person name="Maekelae M.R."/>
            <person name="Malavazi I."/>
            <person name="Melin P."/>
            <person name="Meyer V."/>
            <person name="Mielnichuk N."/>
            <person name="Miskei M."/>
            <person name="Molnar A.P."/>
            <person name="Mule G."/>
            <person name="Ngan C.Y."/>
            <person name="Orejas M."/>
            <person name="Orosz E."/>
            <person name="Ouedraogo J.P."/>
            <person name="Overkamp K.M."/>
            <person name="Park H.-S."/>
            <person name="Perrone G."/>
            <person name="Piumi F."/>
            <person name="Punt P.J."/>
            <person name="Ram A.F."/>
            <person name="Ramon A."/>
            <person name="Rauscher S."/>
            <person name="Record E."/>
            <person name="Riano-Pachon D.M."/>
            <person name="Robert V."/>
            <person name="Roehrig J."/>
            <person name="Ruller R."/>
            <person name="Salamov A."/>
            <person name="Salih N.S."/>
            <person name="Samson R.A."/>
            <person name="Sandor E."/>
            <person name="Sanguinetti M."/>
            <person name="Schuetze T."/>
            <person name="Sepcic K."/>
            <person name="Shelest E."/>
            <person name="Sherlock G."/>
            <person name="Sophianopoulou V."/>
            <person name="Squina F.M."/>
            <person name="Sun H."/>
            <person name="Susca A."/>
            <person name="Todd R.B."/>
            <person name="Tsang A."/>
            <person name="Unkles S.E."/>
            <person name="van de Wiele N."/>
            <person name="van Rossen-Uffink D."/>
            <person name="Oliveira J.V."/>
            <person name="Vesth T.C."/>
            <person name="Visser J."/>
            <person name="Yu J.-H."/>
            <person name="Zhou M."/>
            <person name="Andersen M.R."/>
            <person name="Archer D.B."/>
            <person name="Baker S.E."/>
            <person name="Benoit I."/>
            <person name="Brakhage A.A."/>
            <person name="Braus G.H."/>
            <person name="Fischer R."/>
            <person name="Frisvad J.C."/>
            <person name="Goldman G.H."/>
            <person name="Houbraken J."/>
            <person name="Oakley B."/>
            <person name="Pocsi I."/>
            <person name="Scazzocchio C."/>
            <person name="Seiboth B."/>
            <person name="vanKuyk P.A."/>
            <person name="Wortman J."/>
            <person name="Dyer P.S."/>
            <person name="Grigoriev I.V."/>
        </authorList>
    </citation>
    <scope>NUCLEOTIDE SEQUENCE [LARGE SCALE GENOMIC DNA]</scope>
    <source>
        <strain evidence="13">ITEM 5010</strain>
    </source>
</reference>
<name>A0A1R3RXP6_ASPC5</name>
<dbReference type="PROSITE" id="PS00108">
    <property type="entry name" value="PROTEIN_KINASE_ST"/>
    <property type="match status" value="1"/>
</dbReference>
<dbReference type="SUPFAM" id="SSF56112">
    <property type="entry name" value="Protein kinase-like (PK-like)"/>
    <property type="match status" value="1"/>
</dbReference>
<dbReference type="GO" id="GO:0005524">
    <property type="term" value="F:ATP binding"/>
    <property type="evidence" value="ECO:0007669"/>
    <property type="project" value="UniProtKB-UniRule"/>
</dbReference>
<dbReference type="PANTHER" id="PTHR47634:SF9">
    <property type="entry name" value="PROTEIN KINASE DOMAIN-CONTAINING PROTEIN-RELATED"/>
    <property type="match status" value="1"/>
</dbReference>
<dbReference type="Gene3D" id="3.30.200.20">
    <property type="entry name" value="Phosphorylase Kinase, domain 1"/>
    <property type="match status" value="1"/>
</dbReference>
<dbReference type="PROSITE" id="PS50011">
    <property type="entry name" value="PROTEIN_KINASE_DOM"/>
    <property type="match status" value="1"/>
</dbReference>
<dbReference type="AlphaFoldDB" id="A0A1R3RXP6"/>
<protein>
    <recommendedName>
        <fullName evidence="1">non-specific serine/threonine protein kinase</fullName>
        <ecNumber evidence="1">2.7.11.1</ecNumber>
    </recommendedName>
</protein>
<gene>
    <name evidence="12" type="ORF">ASPCADRAFT_394536</name>
</gene>
<dbReference type="InterPro" id="IPR008271">
    <property type="entry name" value="Ser/Thr_kinase_AS"/>
</dbReference>
<proteinExistence type="inferred from homology"/>
<dbReference type="Proteomes" id="UP000188318">
    <property type="component" value="Unassembled WGS sequence"/>
</dbReference>
<evidence type="ECO:0000256" key="5">
    <source>
        <dbReference type="ARBA" id="ARBA00022777"/>
    </source>
</evidence>
<evidence type="ECO:0000256" key="4">
    <source>
        <dbReference type="ARBA" id="ARBA00022741"/>
    </source>
</evidence>
<dbReference type="VEuPathDB" id="FungiDB:ASPCADRAFT_394536"/>
<evidence type="ECO:0000256" key="9">
    <source>
        <dbReference type="PROSITE-ProRule" id="PRU10141"/>
    </source>
</evidence>
<dbReference type="Pfam" id="PF00069">
    <property type="entry name" value="Pkinase"/>
    <property type="match status" value="2"/>
</dbReference>
<evidence type="ECO:0000256" key="6">
    <source>
        <dbReference type="ARBA" id="ARBA00022840"/>
    </source>
</evidence>
<feature type="binding site" evidence="9">
    <location>
        <position position="68"/>
    </location>
    <ligand>
        <name>ATP</name>
        <dbReference type="ChEBI" id="CHEBI:30616"/>
    </ligand>
</feature>
<dbReference type="STRING" id="602072.A0A1R3RXP6"/>
<evidence type="ECO:0000256" key="10">
    <source>
        <dbReference type="RuleBase" id="RU000304"/>
    </source>
</evidence>
<evidence type="ECO:0000256" key="8">
    <source>
        <dbReference type="ARBA" id="ARBA00048679"/>
    </source>
</evidence>
<organism evidence="12 13">
    <name type="scientific">Aspergillus carbonarius (strain ITEM 5010)</name>
    <dbReference type="NCBI Taxonomy" id="602072"/>
    <lineage>
        <taxon>Eukaryota</taxon>
        <taxon>Fungi</taxon>
        <taxon>Dikarya</taxon>
        <taxon>Ascomycota</taxon>
        <taxon>Pezizomycotina</taxon>
        <taxon>Eurotiomycetes</taxon>
        <taxon>Eurotiomycetidae</taxon>
        <taxon>Eurotiales</taxon>
        <taxon>Aspergillaceae</taxon>
        <taxon>Aspergillus</taxon>
        <taxon>Aspergillus subgen. Circumdati</taxon>
    </lineage>
</organism>
<dbReference type="PANTHER" id="PTHR47634">
    <property type="entry name" value="PROTEIN KINASE DOMAIN-CONTAINING PROTEIN-RELATED"/>
    <property type="match status" value="1"/>
</dbReference>
<dbReference type="OMA" id="CLVHPPM"/>
<keyword evidence="5" id="KW-0418">Kinase</keyword>
<evidence type="ECO:0000256" key="2">
    <source>
        <dbReference type="ARBA" id="ARBA00022527"/>
    </source>
</evidence>
<dbReference type="GO" id="GO:0050684">
    <property type="term" value="P:regulation of mRNA processing"/>
    <property type="evidence" value="ECO:0007669"/>
    <property type="project" value="TreeGrafter"/>
</dbReference>
<comment type="catalytic activity">
    <reaction evidence="8">
        <text>L-seryl-[protein] + ATP = O-phospho-L-seryl-[protein] + ADP + H(+)</text>
        <dbReference type="Rhea" id="RHEA:17989"/>
        <dbReference type="Rhea" id="RHEA-COMP:9863"/>
        <dbReference type="Rhea" id="RHEA-COMP:11604"/>
        <dbReference type="ChEBI" id="CHEBI:15378"/>
        <dbReference type="ChEBI" id="CHEBI:29999"/>
        <dbReference type="ChEBI" id="CHEBI:30616"/>
        <dbReference type="ChEBI" id="CHEBI:83421"/>
        <dbReference type="ChEBI" id="CHEBI:456216"/>
        <dbReference type="EC" id="2.7.11.1"/>
    </reaction>
</comment>
<keyword evidence="2 10" id="KW-0723">Serine/threonine-protein kinase</keyword>
<dbReference type="PROSITE" id="PS00107">
    <property type="entry name" value="PROTEIN_KINASE_ATP"/>
    <property type="match status" value="1"/>
</dbReference>
<evidence type="ECO:0000313" key="12">
    <source>
        <dbReference type="EMBL" id="OOF99269.1"/>
    </source>
</evidence>